<evidence type="ECO:0000256" key="11">
    <source>
        <dbReference type="SAM" id="MobiDB-lite"/>
    </source>
</evidence>
<keyword evidence="8 12" id="KW-1133">Transmembrane helix</keyword>
<dbReference type="Proteomes" id="UP001206895">
    <property type="component" value="Unassembled WGS sequence"/>
</dbReference>
<dbReference type="InterPro" id="IPR005467">
    <property type="entry name" value="His_kinase_dom"/>
</dbReference>
<dbReference type="PROSITE" id="PS50109">
    <property type="entry name" value="HIS_KIN"/>
    <property type="match status" value="1"/>
</dbReference>
<evidence type="ECO:0000256" key="9">
    <source>
        <dbReference type="ARBA" id="ARBA00023012"/>
    </source>
</evidence>
<feature type="compositionally biased region" description="Basic and acidic residues" evidence="11">
    <location>
        <begin position="79"/>
        <end position="88"/>
    </location>
</feature>
<dbReference type="Pfam" id="PF02518">
    <property type="entry name" value="HATPase_c"/>
    <property type="match status" value="1"/>
</dbReference>
<evidence type="ECO:0000256" key="5">
    <source>
        <dbReference type="ARBA" id="ARBA00022679"/>
    </source>
</evidence>
<gene>
    <name evidence="15" type="ORF">LX13_001045</name>
</gene>
<feature type="region of interest" description="Disordered" evidence="11">
    <location>
        <begin position="73"/>
        <end position="109"/>
    </location>
</feature>
<dbReference type="RefSeq" id="WP_253660232.1">
    <property type="nucleotide sequence ID" value="NZ_BAAAJQ010000001.1"/>
</dbReference>
<dbReference type="Gene3D" id="6.10.340.10">
    <property type="match status" value="1"/>
</dbReference>
<dbReference type="CDD" id="cd00082">
    <property type="entry name" value="HisKA"/>
    <property type="match status" value="1"/>
</dbReference>
<dbReference type="Pfam" id="PF00512">
    <property type="entry name" value="HisKA"/>
    <property type="match status" value="1"/>
</dbReference>
<dbReference type="SUPFAM" id="SSF55874">
    <property type="entry name" value="ATPase domain of HSP90 chaperone/DNA topoisomerase II/histidine kinase"/>
    <property type="match status" value="1"/>
</dbReference>
<keyword evidence="7 15" id="KW-0418">Kinase</keyword>
<dbReference type="SMART" id="SM00388">
    <property type="entry name" value="HisKA"/>
    <property type="match status" value="1"/>
</dbReference>
<dbReference type="Gene3D" id="3.30.565.10">
    <property type="entry name" value="Histidine kinase-like ATPase, C-terminal domain"/>
    <property type="match status" value="1"/>
</dbReference>
<dbReference type="Gene3D" id="1.10.287.130">
    <property type="match status" value="1"/>
</dbReference>
<dbReference type="Pfam" id="PF00672">
    <property type="entry name" value="HAMP"/>
    <property type="match status" value="1"/>
</dbReference>
<dbReference type="InterPro" id="IPR036890">
    <property type="entry name" value="HATPase_C_sf"/>
</dbReference>
<evidence type="ECO:0000256" key="12">
    <source>
        <dbReference type="SAM" id="Phobius"/>
    </source>
</evidence>
<evidence type="ECO:0000259" key="13">
    <source>
        <dbReference type="PROSITE" id="PS50109"/>
    </source>
</evidence>
<evidence type="ECO:0000256" key="2">
    <source>
        <dbReference type="ARBA" id="ARBA00004236"/>
    </source>
</evidence>
<organism evidence="15 16">
    <name type="scientific">Williamsia maris</name>
    <dbReference type="NCBI Taxonomy" id="72806"/>
    <lineage>
        <taxon>Bacteria</taxon>
        <taxon>Bacillati</taxon>
        <taxon>Actinomycetota</taxon>
        <taxon>Actinomycetes</taxon>
        <taxon>Mycobacteriales</taxon>
        <taxon>Nocardiaceae</taxon>
        <taxon>Williamsia</taxon>
    </lineage>
</organism>
<name>A0ABT1HAG0_9NOCA</name>
<evidence type="ECO:0000313" key="15">
    <source>
        <dbReference type="EMBL" id="MCP2175238.1"/>
    </source>
</evidence>
<feature type="transmembrane region" description="Helical" evidence="12">
    <location>
        <begin position="191"/>
        <end position="213"/>
    </location>
</feature>
<protein>
    <recommendedName>
        <fullName evidence="3">histidine kinase</fullName>
        <ecNumber evidence="3">2.7.13.3</ecNumber>
    </recommendedName>
</protein>
<dbReference type="SMART" id="SM00387">
    <property type="entry name" value="HATPase_c"/>
    <property type="match status" value="1"/>
</dbReference>
<dbReference type="InterPro" id="IPR003661">
    <property type="entry name" value="HisK_dim/P_dom"/>
</dbReference>
<comment type="subcellular location">
    <subcellularLocation>
        <location evidence="2">Cell membrane</location>
    </subcellularLocation>
</comment>
<dbReference type="PANTHER" id="PTHR45436:SF5">
    <property type="entry name" value="SENSOR HISTIDINE KINASE TRCS"/>
    <property type="match status" value="1"/>
</dbReference>
<keyword evidence="6 12" id="KW-0812">Transmembrane</keyword>
<feature type="domain" description="HAMP" evidence="14">
    <location>
        <begin position="214"/>
        <end position="267"/>
    </location>
</feature>
<keyword evidence="16" id="KW-1185">Reference proteome</keyword>
<feature type="transmembrane region" description="Helical" evidence="12">
    <location>
        <begin position="34"/>
        <end position="55"/>
    </location>
</feature>
<reference evidence="15 16" key="1">
    <citation type="submission" date="2022-06" db="EMBL/GenBank/DDBJ databases">
        <title>Genomic Encyclopedia of Archaeal and Bacterial Type Strains, Phase II (KMG-II): from individual species to whole genera.</title>
        <authorList>
            <person name="Goeker M."/>
        </authorList>
    </citation>
    <scope>NUCLEOTIDE SEQUENCE [LARGE SCALE GENOMIC DNA]</scope>
    <source>
        <strain evidence="15 16">DSM 44693</strain>
    </source>
</reference>
<evidence type="ECO:0000256" key="4">
    <source>
        <dbReference type="ARBA" id="ARBA00022553"/>
    </source>
</evidence>
<dbReference type="PANTHER" id="PTHR45436">
    <property type="entry name" value="SENSOR HISTIDINE KINASE YKOH"/>
    <property type="match status" value="1"/>
</dbReference>
<dbReference type="SUPFAM" id="SSF47384">
    <property type="entry name" value="Homodimeric domain of signal transducing histidine kinase"/>
    <property type="match status" value="1"/>
</dbReference>
<feature type="region of interest" description="Disordered" evidence="11">
    <location>
        <begin position="1"/>
        <end position="27"/>
    </location>
</feature>
<dbReference type="InterPro" id="IPR036097">
    <property type="entry name" value="HisK_dim/P_sf"/>
</dbReference>
<evidence type="ECO:0000256" key="6">
    <source>
        <dbReference type="ARBA" id="ARBA00022692"/>
    </source>
</evidence>
<proteinExistence type="predicted"/>
<accession>A0ABT1HAG0</accession>
<evidence type="ECO:0000259" key="14">
    <source>
        <dbReference type="PROSITE" id="PS50885"/>
    </source>
</evidence>
<dbReference type="PROSITE" id="PS50885">
    <property type="entry name" value="HAMP"/>
    <property type="match status" value="1"/>
</dbReference>
<dbReference type="SMART" id="SM00304">
    <property type="entry name" value="HAMP"/>
    <property type="match status" value="1"/>
</dbReference>
<dbReference type="CDD" id="cd06225">
    <property type="entry name" value="HAMP"/>
    <property type="match status" value="1"/>
</dbReference>
<feature type="domain" description="Histidine kinase" evidence="13">
    <location>
        <begin position="289"/>
        <end position="505"/>
    </location>
</feature>
<evidence type="ECO:0000256" key="8">
    <source>
        <dbReference type="ARBA" id="ARBA00022989"/>
    </source>
</evidence>
<dbReference type="InterPro" id="IPR050428">
    <property type="entry name" value="TCS_sensor_his_kinase"/>
</dbReference>
<evidence type="ECO:0000256" key="10">
    <source>
        <dbReference type="ARBA" id="ARBA00023136"/>
    </source>
</evidence>
<dbReference type="EMBL" id="JAMTCJ010000001">
    <property type="protein sequence ID" value="MCP2175238.1"/>
    <property type="molecule type" value="Genomic_DNA"/>
</dbReference>
<feature type="compositionally biased region" description="Low complexity" evidence="11">
    <location>
        <begin position="89"/>
        <end position="102"/>
    </location>
</feature>
<evidence type="ECO:0000313" key="16">
    <source>
        <dbReference type="Proteomes" id="UP001206895"/>
    </source>
</evidence>
<keyword evidence="5" id="KW-0808">Transferase</keyword>
<evidence type="ECO:0000256" key="1">
    <source>
        <dbReference type="ARBA" id="ARBA00000085"/>
    </source>
</evidence>
<dbReference type="InterPro" id="IPR004358">
    <property type="entry name" value="Sig_transdc_His_kin-like_C"/>
</dbReference>
<dbReference type="EC" id="2.7.13.3" evidence="3"/>
<dbReference type="InterPro" id="IPR003660">
    <property type="entry name" value="HAMP_dom"/>
</dbReference>
<evidence type="ECO:0000256" key="7">
    <source>
        <dbReference type="ARBA" id="ARBA00022777"/>
    </source>
</evidence>
<comment type="caution">
    <text evidence="15">The sequence shown here is derived from an EMBL/GenBank/DDBJ whole genome shotgun (WGS) entry which is preliminary data.</text>
</comment>
<sequence>MTTAHPDHVVVAPAASSAPPPTQPRHRRGIPLRVSLVGLMLVLVALGLLVSGVSVTSAMQNRLIERTDNGLKNAADGWARPREGDDKGPFSNNSGGTSGSPTAERRPPSPYYVMLFRSDGTTFTINDVGGSPDLSDVDRLGEDPETVGSATGSDVRWRVVKVTAANSSGAMTTSVVAIKLTDVDDTVTRLIWLQLAIGLGVVVIVGGLGYLLVRSSLRPLRRVEVTAEAIAGGDLDQRVPVSPANTEVGRLAASLNVMLHQIQTAFATTAASEEQARRSEDKMRRFVADASHELRTPLTSIRGFSELYRQGAMTDPDQLMSRIEHEAGRMGLLVEELLMLARLDAQRPLERAQVDLLGLASDSVHSARATAPGRDISVEMIDGPGIPAVMGDAPRLSQVLSNLITNAIRHTPDDARIIIRVGTDEHSAILAVADTGPGLSPDDQARVFERFYRGDSSRHRDEKSGGSGLGLSIVAALVAAHGGTVGVEDTPGGGATFWVRLPRLE</sequence>
<dbReference type="CDD" id="cd00075">
    <property type="entry name" value="HATPase"/>
    <property type="match status" value="1"/>
</dbReference>
<dbReference type="PRINTS" id="PR00344">
    <property type="entry name" value="BCTRLSENSOR"/>
</dbReference>
<dbReference type="InterPro" id="IPR003594">
    <property type="entry name" value="HATPase_dom"/>
</dbReference>
<keyword evidence="9" id="KW-0902">Two-component regulatory system</keyword>
<evidence type="ECO:0000256" key="3">
    <source>
        <dbReference type="ARBA" id="ARBA00012438"/>
    </source>
</evidence>
<keyword evidence="4" id="KW-0597">Phosphoprotein</keyword>
<comment type="catalytic activity">
    <reaction evidence="1">
        <text>ATP + protein L-histidine = ADP + protein N-phospho-L-histidine.</text>
        <dbReference type="EC" id="2.7.13.3"/>
    </reaction>
</comment>
<dbReference type="GO" id="GO:0016301">
    <property type="term" value="F:kinase activity"/>
    <property type="evidence" value="ECO:0007669"/>
    <property type="project" value="UniProtKB-KW"/>
</dbReference>
<dbReference type="SUPFAM" id="SSF158472">
    <property type="entry name" value="HAMP domain-like"/>
    <property type="match status" value="1"/>
</dbReference>
<keyword evidence="10 12" id="KW-0472">Membrane</keyword>